<reference evidence="2" key="1">
    <citation type="journal article" date="2024" name="Proc. Natl. Acad. Sci. U.S.A.">
        <title>Extraordinary preservation of gene collinearity over three hundred million years revealed in homosporous lycophytes.</title>
        <authorList>
            <person name="Li C."/>
            <person name="Wickell D."/>
            <person name="Kuo L.Y."/>
            <person name="Chen X."/>
            <person name="Nie B."/>
            <person name="Liao X."/>
            <person name="Peng D."/>
            <person name="Ji J."/>
            <person name="Jenkins J."/>
            <person name="Williams M."/>
            <person name="Shu S."/>
            <person name="Plott C."/>
            <person name="Barry K."/>
            <person name="Rajasekar S."/>
            <person name="Grimwood J."/>
            <person name="Han X."/>
            <person name="Sun S."/>
            <person name="Hou Z."/>
            <person name="He W."/>
            <person name="Dai G."/>
            <person name="Sun C."/>
            <person name="Schmutz J."/>
            <person name="Leebens-Mack J.H."/>
            <person name="Li F.W."/>
            <person name="Wang L."/>
        </authorList>
    </citation>
    <scope>NUCLEOTIDE SEQUENCE [LARGE SCALE GENOMIC DNA]</scope>
    <source>
        <strain evidence="2">cv. PW_Plant_1</strain>
    </source>
</reference>
<dbReference type="EMBL" id="CM055099">
    <property type="protein sequence ID" value="KAJ7547710.1"/>
    <property type="molecule type" value="Genomic_DNA"/>
</dbReference>
<accession>A0ACC2D081</accession>
<evidence type="ECO:0000313" key="1">
    <source>
        <dbReference type="EMBL" id="KAJ7547710.1"/>
    </source>
</evidence>
<evidence type="ECO:0000313" key="2">
    <source>
        <dbReference type="Proteomes" id="UP001162992"/>
    </source>
</evidence>
<dbReference type="Proteomes" id="UP001162992">
    <property type="component" value="Chromosome 8"/>
</dbReference>
<protein>
    <submittedName>
        <fullName evidence="1">Uncharacterized protein</fullName>
    </submittedName>
</protein>
<keyword evidence="2" id="KW-1185">Reference proteome</keyword>
<sequence length="781" mass="87402">MEVKNRSMDSVSTYMSQSSSPRIGAMSEDQNSIKSDDLGASLKVKLMCSYGGRIMPRPHDNQLRYVGGETRILVVLRSISFVDLMSKLGRLCGKAVVAKYQLPNEDLDVLVSIICDEDLDNMMEEFDRLESRDASCRLRLFLFPAKEQNAADALEDSRNAEQRFLDAVNGLASTSKRQSSATAATHMPDFLFGLDALATHDHNPAVLPLIVSDSHQTTFQILEKTVPEQQPALPIDPSTIAQPLTVSLPLDETVKEKQFLKESTEKPMISVLESTTPKEPTSQISPSTRIPESNQPASTYVPLVEISRDELPKGMVLRQYSVESSHQDFLELPVPKDTSNISNAFGLSVSQNQTAAMSDSKDSKLLSAIEEIESNLSNLSHEYTEVSKQSLDGSLAQAEEIVDEHKPEDEYQVLLNVSHPQSASDLTDKRKTAEFQDESGGQQSRIVLPGQDRVLEKQDVEFNKPRPKFEDSQNVTFQKPPNWQASSEQQQPELHLSGEGHQNDDNVFKQSQEGYQAEGTIFMQRRASDPAGQPHYYQQNLPTHFVSSNRSNATAFWQAEDKQQQFYEGVKLVPQTPGFLPRPGLTPVPAESILRVASAPNAVRMSDNFAPNYVAPPPHSAQVQRQYIPNIIYPDQQLSVTQQQIKVVPFRDQTASQSPHGTQLPSRFREQLSSGFQEHMVPAEERPPRPVQQSFRQQFAYQVDPVVDPGSHVLYDPSMPQVHYVENSSKVPPQYKVISPFEDLPMPLHDATLLPLQEIFTEAQLTPIEGWQHVPQPVMRN</sequence>
<gene>
    <name evidence="1" type="ORF">O6H91_08G100300</name>
</gene>
<name>A0ACC2D081_DIPCM</name>
<proteinExistence type="predicted"/>
<organism evidence="1 2">
    <name type="scientific">Diphasiastrum complanatum</name>
    <name type="common">Issler's clubmoss</name>
    <name type="synonym">Lycopodium complanatum</name>
    <dbReference type="NCBI Taxonomy" id="34168"/>
    <lineage>
        <taxon>Eukaryota</taxon>
        <taxon>Viridiplantae</taxon>
        <taxon>Streptophyta</taxon>
        <taxon>Embryophyta</taxon>
        <taxon>Tracheophyta</taxon>
        <taxon>Lycopodiopsida</taxon>
        <taxon>Lycopodiales</taxon>
        <taxon>Lycopodiaceae</taxon>
        <taxon>Lycopodioideae</taxon>
        <taxon>Diphasiastrum</taxon>
    </lineage>
</organism>
<comment type="caution">
    <text evidence="1">The sequence shown here is derived from an EMBL/GenBank/DDBJ whole genome shotgun (WGS) entry which is preliminary data.</text>
</comment>